<name>A0A9X3MQZ8_9ACTN</name>
<dbReference type="InterPro" id="IPR000792">
    <property type="entry name" value="Tscrpt_reg_LuxR_C"/>
</dbReference>
<dbReference type="EMBL" id="JAPDOD010000008">
    <property type="protein sequence ID" value="MDA0160969.1"/>
    <property type="molecule type" value="Genomic_DNA"/>
</dbReference>
<dbReference type="InterPro" id="IPR058245">
    <property type="entry name" value="NreC/VraR/RcsB-like_REC"/>
</dbReference>
<dbReference type="SMART" id="SM00448">
    <property type="entry name" value="REC"/>
    <property type="match status" value="1"/>
</dbReference>
<dbReference type="InterPro" id="IPR039420">
    <property type="entry name" value="WalR-like"/>
</dbReference>
<dbReference type="CDD" id="cd17535">
    <property type="entry name" value="REC_NarL-like"/>
    <property type="match status" value="1"/>
</dbReference>
<evidence type="ECO:0000259" key="5">
    <source>
        <dbReference type="PROSITE" id="PS50110"/>
    </source>
</evidence>
<organism evidence="6 7">
    <name type="scientific">Solirubrobacter ginsenosidimutans</name>
    <dbReference type="NCBI Taxonomy" id="490573"/>
    <lineage>
        <taxon>Bacteria</taxon>
        <taxon>Bacillati</taxon>
        <taxon>Actinomycetota</taxon>
        <taxon>Thermoleophilia</taxon>
        <taxon>Solirubrobacterales</taxon>
        <taxon>Solirubrobacteraceae</taxon>
        <taxon>Solirubrobacter</taxon>
    </lineage>
</organism>
<feature type="domain" description="HTH luxR-type" evidence="4">
    <location>
        <begin position="141"/>
        <end position="206"/>
    </location>
</feature>
<dbReference type="GO" id="GO:0006355">
    <property type="term" value="P:regulation of DNA-templated transcription"/>
    <property type="evidence" value="ECO:0007669"/>
    <property type="project" value="InterPro"/>
</dbReference>
<protein>
    <submittedName>
        <fullName evidence="6">Response regulator transcription factor</fullName>
    </submittedName>
</protein>
<comment type="caution">
    <text evidence="6">The sequence shown here is derived from an EMBL/GenBank/DDBJ whole genome shotgun (WGS) entry which is preliminary data.</text>
</comment>
<evidence type="ECO:0000256" key="1">
    <source>
        <dbReference type="ARBA" id="ARBA00022553"/>
    </source>
</evidence>
<gene>
    <name evidence="6" type="ORF">OM076_11890</name>
</gene>
<reference evidence="6" key="1">
    <citation type="submission" date="2022-10" db="EMBL/GenBank/DDBJ databases">
        <title>The WGS of Solirubrobacter ginsenosidimutans DSM 21036.</title>
        <authorList>
            <person name="Jiang Z."/>
        </authorList>
    </citation>
    <scope>NUCLEOTIDE SEQUENCE</scope>
    <source>
        <strain evidence="6">DSM 21036</strain>
    </source>
</reference>
<dbReference type="Pfam" id="PF00072">
    <property type="entry name" value="Response_reg"/>
    <property type="match status" value="1"/>
</dbReference>
<dbReference type="PANTHER" id="PTHR43214">
    <property type="entry name" value="TWO-COMPONENT RESPONSE REGULATOR"/>
    <property type="match status" value="1"/>
</dbReference>
<evidence type="ECO:0000259" key="4">
    <source>
        <dbReference type="PROSITE" id="PS50043"/>
    </source>
</evidence>
<dbReference type="PROSITE" id="PS50110">
    <property type="entry name" value="RESPONSE_REGULATORY"/>
    <property type="match status" value="1"/>
</dbReference>
<dbReference type="SUPFAM" id="SSF52172">
    <property type="entry name" value="CheY-like"/>
    <property type="match status" value="1"/>
</dbReference>
<evidence type="ECO:0000256" key="3">
    <source>
        <dbReference type="PROSITE-ProRule" id="PRU00169"/>
    </source>
</evidence>
<evidence type="ECO:0000313" key="6">
    <source>
        <dbReference type="EMBL" id="MDA0160969.1"/>
    </source>
</evidence>
<dbReference type="GO" id="GO:0000160">
    <property type="term" value="P:phosphorelay signal transduction system"/>
    <property type="evidence" value="ECO:0007669"/>
    <property type="project" value="InterPro"/>
</dbReference>
<evidence type="ECO:0000256" key="2">
    <source>
        <dbReference type="ARBA" id="ARBA00023125"/>
    </source>
</evidence>
<feature type="domain" description="Response regulatory" evidence="5">
    <location>
        <begin position="8"/>
        <end position="126"/>
    </location>
</feature>
<dbReference type="PROSITE" id="PS50043">
    <property type="entry name" value="HTH_LUXR_2"/>
    <property type="match status" value="1"/>
</dbReference>
<dbReference type="CDD" id="cd06170">
    <property type="entry name" value="LuxR_C_like"/>
    <property type="match status" value="1"/>
</dbReference>
<dbReference type="Gene3D" id="3.40.50.2300">
    <property type="match status" value="1"/>
</dbReference>
<keyword evidence="2" id="KW-0238">DNA-binding</keyword>
<dbReference type="AlphaFoldDB" id="A0A9X3MQZ8"/>
<feature type="modified residue" description="4-aspartylphosphate" evidence="3">
    <location>
        <position position="59"/>
    </location>
</feature>
<dbReference type="InterPro" id="IPR001789">
    <property type="entry name" value="Sig_transdc_resp-reg_receiver"/>
</dbReference>
<dbReference type="InterPro" id="IPR011006">
    <property type="entry name" value="CheY-like_superfamily"/>
</dbReference>
<dbReference type="Pfam" id="PF00196">
    <property type="entry name" value="GerE"/>
    <property type="match status" value="1"/>
</dbReference>
<dbReference type="InterPro" id="IPR016032">
    <property type="entry name" value="Sig_transdc_resp-reg_C-effctor"/>
</dbReference>
<dbReference type="RefSeq" id="WP_270040100.1">
    <property type="nucleotide sequence ID" value="NZ_JAPDOD010000008.1"/>
</dbReference>
<dbReference type="SUPFAM" id="SSF46894">
    <property type="entry name" value="C-terminal effector domain of the bipartite response regulators"/>
    <property type="match status" value="1"/>
</dbReference>
<dbReference type="PANTHER" id="PTHR43214:SF43">
    <property type="entry name" value="TWO-COMPONENT RESPONSE REGULATOR"/>
    <property type="match status" value="1"/>
</dbReference>
<dbReference type="Proteomes" id="UP001149140">
    <property type="component" value="Unassembled WGS sequence"/>
</dbReference>
<keyword evidence="7" id="KW-1185">Reference proteome</keyword>
<sequence>MSSALAVPVVLVDDHQMVVLGLRTLFHNRPEIDVVAFAHDAEDAMATVRERHPRVVVLDVALEGSHIDGFELCRRLRTEHEDVEVVFYTGVDELGLAERAFAVGAQGVVSKGDSAADLLKAVLLASRGRSYTSPAFAARADLRDFEDLSPKQLAALRLLAQGLERKAIAEQMGVGEETVKSHLAEVRRKLGARTSAQAVAIGLINSLFEYEGEIAVS</sequence>
<dbReference type="PRINTS" id="PR00038">
    <property type="entry name" value="HTHLUXR"/>
</dbReference>
<keyword evidence="1 3" id="KW-0597">Phosphoprotein</keyword>
<dbReference type="SMART" id="SM00421">
    <property type="entry name" value="HTH_LUXR"/>
    <property type="match status" value="1"/>
</dbReference>
<evidence type="ECO:0000313" key="7">
    <source>
        <dbReference type="Proteomes" id="UP001149140"/>
    </source>
</evidence>
<proteinExistence type="predicted"/>
<accession>A0A9X3MQZ8</accession>
<dbReference type="GO" id="GO:0003677">
    <property type="term" value="F:DNA binding"/>
    <property type="evidence" value="ECO:0007669"/>
    <property type="project" value="UniProtKB-KW"/>
</dbReference>